<dbReference type="InterPro" id="IPR000477">
    <property type="entry name" value="RT_dom"/>
</dbReference>
<reference evidence="6 7" key="1">
    <citation type="submission" date="2020-08" db="EMBL/GenBank/DDBJ databases">
        <authorList>
            <person name="Koutsovoulos G."/>
            <person name="Danchin GJ E."/>
        </authorList>
    </citation>
    <scope>NUCLEOTIDE SEQUENCE [LARGE SCALE GENOMIC DNA]</scope>
</reference>
<dbReference type="Pfam" id="PF17921">
    <property type="entry name" value="Integrase_H2C2"/>
    <property type="match status" value="1"/>
</dbReference>
<dbReference type="PANTHER" id="PTHR47331:SF1">
    <property type="entry name" value="GAG-LIKE PROTEIN"/>
    <property type="match status" value="1"/>
</dbReference>
<dbReference type="Proteomes" id="UP000580250">
    <property type="component" value="Unassembled WGS sequence"/>
</dbReference>
<keyword evidence="1" id="KW-0862">Zinc</keyword>
<dbReference type="InterPro" id="IPR043502">
    <property type="entry name" value="DNA/RNA_pol_sf"/>
</dbReference>
<dbReference type="CDD" id="cd00303">
    <property type="entry name" value="retropepsin_like"/>
    <property type="match status" value="1"/>
</dbReference>
<keyword evidence="3" id="KW-1133">Transmembrane helix</keyword>
<evidence type="ECO:0000259" key="5">
    <source>
        <dbReference type="PROSITE" id="PS50994"/>
    </source>
</evidence>
<dbReference type="Pfam" id="PF00078">
    <property type="entry name" value="RVT_1"/>
    <property type="match status" value="1"/>
</dbReference>
<dbReference type="Gene3D" id="3.30.70.270">
    <property type="match status" value="1"/>
</dbReference>
<name>A0A6V7Y6C1_MELEN</name>
<dbReference type="Pfam" id="PF18701">
    <property type="entry name" value="DUF5641"/>
    <property type="match status" value="1"/>
</dbReference>
<dbReference type="Pfam" id="PF05380">
    <property type="entry name" value="Peptidase_A17"/>
    <property type="match status" value="1"/>
</dbReference>
<dbReference type="EMBL" id="CAJEWN010003265">
    <property type="protein sequence ID" value="CAD2207084.1"/>
    <property type="molecule type" value="Genomic_DNA"/>
</dbReference>
<dbReference type="SUPFAM" id="SSF53098">
    <property type="entry name" value="Ribonuclease H-like"/>
    <property type="match status" value="1"/>
</dbReference>
<protein>
    <submittedName>
        <fullName evidence="6">Uncharacterized protein</fullName>
    </submittedName>
</protein>
<dbReference type="InterPro" id="IPR001878">
    <property type="entry name" value="Znf_CCHC"/>
</dbReference>
<dbReference type="PANTHER" id="PTHR47331">
    <property type="entry name" value="PHD-TYPE DOMAIN-CONTAINING PROTEIN"/>
    <property type="match status" value="1"/>
</dbReference>
<dbReference type="InterPro" id="IPR008042">
    <property type="entry name" value="Retrotrans_Pao"/>
</dbReference>
<feature type="domain" description="CCHC-type" evidence="4">
    <location>
        <begin position="3030"/>
        <end position="3044"/>
    </location>
</feature>
<dbReference type="Gene3D" id="1.10.340.70">
    <property type="match status" value="1"/>
</dbReference>
<feature type="transmembrane region" description="Helical" evidence="3">
    <location>
        <begin position="2523"/>
        <end position="2541"/>
    </location>
</feature>
<evidence type="ECO:0000313" key="7">
    <source>
        <dbReference type="Proteomes" id="UP000580250"/>
    </source>
</evidence>
<dbReference type="GO" id="GO:0008270">
    <property type="term" value="F:zinc ion binding"/>
    <property type="evidence" value="ECO:0007669"/>
    <property type="project" value="UniProtKB-KW"/>
</dbReference>
<dbReference type="InterPro" id="IPR041588">
    <property type="entry name" value="Integrase_H2C2"/>
</dbReference>
<feature type="domain" description="Integrase catalytic" evidence="5">
    <location>
        <begin position="1436"/>
        <end position="1639"/>
    </location>
</feature>
<dbReference type="InterPro" id="IPR009878">
    <property type="entry name" value="Phlebovirus_G2_fusion"/>
</dbReference>
<organism evidence="6 7">
    <name type="scientific">Meloidogyne enterolobii</name>
    <name type="common">Root-knot nematode worm</name>
    <name type="synonym">Meloidogyne mayaguensis</name>
    <dbReference type="NCBI Taxonomy" id="390850"/>
    <lineage>
        <taxon>Eukaryota</taxon>
        <taxon>Metazoa</taxon>
        <taxon>Ecdysozoa</taxon>
        <taxon>Nematoda</taxon>
        <taxon>Chromadorea</taxon>
        <taxon>Rhabditida</taxon>
        <taxon>Tylenchina</taxon>
        <taxon>Tylenchomorpha</taxon>
        <taxon>Tylenchoidea</taxon>
        <taxon>Meloidogynidae</taxon>
        <taxon>Meloidogyninae</taxon>
        <taxon>Meloidogyne</taxon>
    </lineage>
</organism>
<gene>
    <name evidence="6" type="ORF">MENT_LOCUS60993</name>
</gene>
<dbReference type="Gene3D" id="3.30.420.10">
    <property type="entry name" value="Ribonuclease H-like superfamily/Ribonuclease H"/>
    <property type="match status" value="1"/>
</dbReference>
<evidence type="ECO:0000259" key="4">
    <source>
        <dbReference type="PROSITE" id="PS50158"/>
    </source>
</evidence>
<dbReference type="PROSITE" id="PS50994">
    <property type="entry name" value="INTEGRASE"/>
    <property type="match status" value="1"/>
</dbReference>
<keyword evidence="1" id="KW-0479">Metal-binding</keyword>
<dbReference type="SUPFAM" id="SSF56672">
    <property type="entry name" value="DNA/RNA polymerases"/>
    <property type="match status" value="1"/>
</dbReference>
<dbReference type="InterPro" id="IPR040676">
    <property type="entry name" value="DUF5641"/>
</dbReference>
<feature type="transmembrane region" description="Helical" evidence="3">
    <location>
        <begin position="1803"/>
        <end position="1821"/>
    </location>
</feature>
<dbReference type="Gene3D" id="3.10.10.10">
    <property type="entry name" value="HIV Type 1 Reverse Transcriptase, subunit A, domain 1"/>
    <property type="match status" value="1"/>
</dbReference>
<feature type="region of interest" description="Disordered" evidence="2">
    <location>
        <begin position="2902"/>
        <end position="2925"/>
    </location>
</feature>
<dbReference type="InterPro" id="IPR001584">
    <property type="entry name" value="Integrase_cat-core"/>
</dbReference>
<dbReference type="OrthoDB" id="250836at2759"/>
<dbReference type="GO" id="GO:0042575">
    <property type="term" value="C:DNA polymerase complex"/>
    <property type="evidence" value="ECO:0007669"/>
    <property type="project" value="UniProtKB-ARBA"/>
</dbReference>
<dbReference type="InterPro" id="IPR012337">
    <property type="entry name" value="RNaseH-like_sf"/>
</dbReference>
<dbReference type="Gene3D" id="2.60.98.50">
    <property type="match status" value="1"/>
</dbReference>
<dbReference type="Pfam" id="PF07245">
    <property type="entry name" value="Phlebovirus_G2"/>
    <property type="match status" value="1"/>
</dbReference>
<dbReference type="Gene3D" id="2.60.40.3770">
    <property type="match status" value="1"/>
</dbReference>
<evidence type="ECO:0000256" key="1">
    <source>
        <dbReference type="PROSITE-ProRule" id="PRU00047"/>
    </source>
</evidence>
<evidence type="ECO:0000256" key="2">
    <source>
        <dbReference type="SAM" id="MobiDB-lite"/>
    </source>
</evidence>
<accession>A0A6V7Y6C1</accession>
<sequence>MSVVLRSTMKPAIKRLIEYLGELRPLVDAQERTQEGIDKLRADIVKIKRVLSFLDLKIDHWQKIIKGLPADERAAEEQIFNNFSQGERHIAEWIDSGREIADEIDILLADAIEDSTAYSEELGVRPRNEERNDQRNEANNAFRNDYQDNFMGVPQHLPKARLPEFWGDQLRWPEFWQGFERTVDCLRIDDGLKAHYLLQCLKGRAHRAVLGYRPISEHYAPLKEALIRQFGNQKAIRETLHAELIGLPMANESVGSLRAYLEEVERICRSLNAMGHLEDKEIVLMAIKNKLPRGVVLELLRMEKADKVEWNVEMLRKGLSELVELREEAQRCTQTLSSRMGLQRGNNWNNQRNFNPGKFNKDFGNRAEQARVFSVQTGNNGNKFKRQGLSCWFCQKPHLASNCEQIKSPFQRMKILSEQNRCLSCLKRGHTKMNCRQKMKCNSCGIIGHNKIVCTKGFEKTRKDENKNRYLEEEKAEKVDQVLSLGKVEDNILLMKADVNISSGTEKVVSARALFDSGSTVSFITEDKADELQLKKAHKTDLDVLPFLHNDPIRIKTSRFLIQIKLDDGSFEEIMVHKIARGMMPRIKCAELTTGKISVGNIVPDILISMKHFWRFFRQLVPISKFLFKVETTVGPVICGEMDQNKLVQFKSKGLPVAVIGVNNQREEDSLSNFWSLEAIGVRDDPGTKDDEVAMKAFKNTVKMGNNSRYIVSWPWKSEKESLPSNFKLAYKRFIGLVEKLKKNPELLKEYTRIIQDDINRGVLEIASKTDGIEHFLPHHPVISPKKVRIVYDASARIRGGTSLNDHLYRGPIIMPDLAGLLIRFRIPKIALWSDIEKAFHCLELNEEDREVVKLIWLKDVNAPISVDNVQYMRFSRVPFGVISSPFLLAATVKHHLESWDDPLANIVKNNSYVDNILVGTETTEEAWEAYKKLKNVFKLADMNLREFISNDPKLNNQFPEEDKLGKEKPKILGIPWNIEMDEIFIDFSVENKQEKITKRNVLRQMASIFDPLGLAVPSLLDAKLFFQSLWEAKKGWDEPLEAGEIEKWQEITEVWKIPPIEIERRITISGGIYQLHVFSDASKDAYAACVYLRTEFNDKIMSFLVYARSRLRPKKMPISIPRMELLGVLIGTRAIKFVEEQIGIVISEKYLWCDSKPVLFWIKTGKIDEKFVENRVREIKKNTGLKIGYIQTEDNPADLGTRGCTPEDLRNSTKWWNGPGWIKEPPEYWPNELNFVNEPDLIDEDKPSETVLLTEVKDRDEFIEFSHWNNWHKLVLCISLVIKFTKIWMSKCNFKNSGELLELFDTKLIIRPQETKRTEKFIYKLAQLSWKQEIDKNLQLEKDSDGVWHVRTRIGNCDVYGDFSHPIWLPKGSPLVKILIRKEHEDLMHSGVDTTLANFLGKFWSPCARRETKKVIKDCKKCQKMEGPKFALPEMPELPSERVKRSRSFEFIGVDYLGPSICKINVEKMKFWIVIFTCLATRAVHLEISLDLSASSFLHIFRRFIALRGCPKKILSDNGTQFKAVADILGATIKGKWNEKSIRKDEFRLNKFLLNKGIDWKFIPALSPWQGGVYERLVKLVKDAFKRSLGSSILNLEELKTFIKEVENAINCRPITHVSTETDGILAIRPIDFLIPELEINSYSLEDSDSEEFLIGKISTAKQLQDRWKATQKAFDKFWNNWVKYYLIILRDRSGWNHQKGKSVINRQPQVGEIVIIQQEGQPRNTWPLGKIIELDGNPARSAKIQLGKKTWIRPINKLFPLEAEFEKIELNKDNNLEEEKQEKTEIKKKVQTHPMITRSKAVALTIIQLIGLFTFGFCVRDNPSRNCRDCKLICTEFGVMAQANPWIRKIEICCMQSCLVNSEGTRSLHFQLAKERTAYNYSCISNYWERDRRYFDRINCPPINPCKRVSGIRERIINIHCESTEALVIFGIGIGFLLSIFISICMFICKIAFILGKLFAIIWWILKSIFNLFKRKPIKKDDTKKSFLPHSGRDFKNNNRKRNRRLHRLGLLAIIYYLVPLIKADIEVVSVQAKAEDCFRKSGNSFCKISTVNTITLLPDGQTASFTIKNNNGIIIGELEFIMKGLSITCNQEVLSYLRSYETKIESVKRCPTEGTCKAQKCGNIKTNEVVQELEEWSKNPGNAFCMEGQALWGYKCGLPGTTCYFYQIFAVPKSNEVYELVTCPTWDYVIEVEMALIFNGHKEKTKFSLYPGVTVHWKDLKITLWDLTPPLAPILNSQFIVGNSGVALVENFKSFLDCGKEARNFSNCKLDTSVCKECWEDSELERVSCSCSDLSIEEIMKDPQKSLPLDIKRIKLRNNGRKILSETHYLPIQVMVRIQNWTIASNVDITKCRVNPIKLSGCYNCRGAIFRFNCISDMGDILAEIKCKGNIFTGHCSKRGVEQYVVLSFDRADIDENCEVICPAGITRFSMRGKLEFFLAERIKVVVKNGTPSIYTNKGDGSKWIIDLLGNLKLIDFNEIIWQIINWKIIFIIFLSFILLYSLIRLFIKLSPIFLGYKKVSTFLALFLFFGLGGCVCTQEREKRLHNLEGQSILLMNNHSYKNLVFKGKETIPFYSLSTFSIKIIKIMPNIAFSKFCSKILGCDEDQVGIMLYSSTEARLKISRAITQVEGENQGLGAWIGAPTDKGMTTPISGVGEWILVRDMPVDSIKPINIEPPWFAAYSAYTKESINSPVFQEQVDLLTGPGILLDHPWRDFEEFYPLSCLVIEKDEEIQVSEMIVPEIGTEEIVNNLNIQGNVLTTDELKEQEIKIKMDVNSGTGKEVSLKSFGDKNWTLNVKVEPEINECSTGKTLSVADFHVRIEIKKNLLVGMLMFCLFGVLMAAPGKYSPLSTLPEDQWDSLLDEIEAFEPQMVFENIGIQPTNLSNPQIQVENVGEENFSQNIQEGPRTPPENNQEEREAKRAKLESLFESWLANRPTTGSNVCSTSALGGQTTHISGPSSTSTNTFIPSATSAIGTTSTIQFASTPSLTTPRPLASYKIPKIRKEEIGGSPNCYNKRPHTNYVKSCFLCGNKQHLAKNCPLANCGQQNNEIAPSHQNNSIPPNAAENLARDLTELAQRHPAPLATLLFQLARVLLLTTQAARQQ</sequence>
<feature type="transmembrane region" description="Helical" evidence="3">
    <location>
        <begin position="2492"/>
        <end position="2511"/>
    </location>
</feature>
<dbReference type="GO" id="GO:0003676">
    <property type="term" value="F:nucleic acid binding"/>
    <property type="evidence" value="ECO:0007669"/>
    <property type="project" value="InterPro"/>
</dbReference>
<dbReference type="PROSITE" id="PS50158">
    <property type="entry name" value="ZF_CCHC"/>
    <property type="match status" value="1"/>
</dbReference>
<evidence type="ECO:0000313" key="6">
    <source>
        <dbReference type="EMBL" id="CAD2207084.1"/>
    </source>
</evidence>
<dbReference type="Pfam" id="PF03564">
    <property type="entry name" value="DUF1759"/>
    <property type="match status" value="1"/>
</dbReference>
<evidence type="ECO:0000256" key="3">
    <source>
        <dbReference type="SAM" id="Phobius"/>
    </source>
</evidence>
<comment type="caution">
    <text evidence="6">The sequence shown here is derived from an EMBL/GenBank/DDBJ whole genome shotgun (WGS) entry which is preliminary data.</text>
</comment>
<dbReference type="InterPro" id="IPR005312">
    <property type="entry name" value="DUF1759"/>
</dbReference>
<dbReference type="InterPro" id="IPR043128">
    <property type="entry name" value="Rev_trsase/Diguanyl_cyclase"/>
</dbReference>
<dbReference type="GO" id="GO:0015074">
    <property type="term" value="P:DNA integration"/>
    <property type="evidence" value="ECO:0007669"/>
    <property type="project" value="InterPro"/>
</dbReference>
<feature type="transmembrane region" description="Helical" evidence="3">
    <location>
        <begin position="1928"/>
        <end position="1950"/>
    </location>
</feature>
<keyword evidence="3" id="KW-0472">Membrane</keyword>
<feature type="transmembrane region" description="Helical" evidence="3">
    <location>
        <begin position="1956"/>
        <end position="1975"/>
    </location>
</feature>
<dbReference type="InterPro" id="IPR036397">
    <property type="entry name" value="RNaseH_sf"/>
</dbReference>
<keyword evidence="1" id="KW-0863">Zinc-finger</keyword>
<dbReference type="SMART" id="SM00343">
    <property type="entry name" value="ZnF_C2HC"/>
    <property type="match status" value="4"/>
</dbReference>
<proteinExistence type="predicted"/>
<keyword evidence="3" id="KW-0812">Transmembrane</keyword>